<dbReference type="EMBL" id="OV170223">
    <property type="protein sequence ID" value="CAH0721960.1"/>
    <property type="molecule type" value="Genomic_DNA"/>
</dbReference>
<feature type="compositionally biased region" description="Basic residues" evidence="2">
    <location>
        <begin position="676"/>
        <end position="687"/>
    </location>
</feature>
<evidence type="ECO:0000313" key="3">
    <source>
        <dbReference type="EMBL" id="CAH0721960.1"/>
    </source>
</evidence>
<feature type="region of interest" description="Disordered" evidence="2">
    <location>
        <begin position="879"/>
        <end position="899"/>
    </location>
</feature>
<evidence type="ECO:0000256" key="1">
    <source>
        <dbReference type="PROSITE-ProRule" id="PRU00259"/>
    </source>
</evidence>
<dbReference type="OrthoDB" id="1683831at2759"/>
<dbReference type="InterPro" id="IPR011989">
    <property type="entry name" value="ARM-like"/>
</dbReference>
<feature type="compositionally biased region" description="Basic residues" evidence="2">
    <location>
        <begin position="727"/>
        <end position="745"/>
    </location>
</feature>
<evidence type="ECO:0000313" key="4">
    <source>
        <dbReference type="Proteomes" id="UP000838878"/>
    </source>
</evidence>
<feature type="compositionally biased region" description="Basic and acidic residues" evidence="2">
    <location>
        <begin position="662"/>
        <end position="675"/>
    </location>
</feature>
<evidence type="ECO:0000256" key="2">
    <source>
        <dbReference type="SAM" id="MobiDB-lite"/>
    </source>
</evidence>
<feature type="repeat" description="ARM" evidence="1">
    <location>
        <begin position="145"/>
        <end position="172"/>
    </location>
</feature>
<keyword evidence="4" id="KW-1185">Reference proteome</keyword>
<reference evidence="3" key="1">
    <citation type="submission" date="2021-12" db="EMBL/GenBank/DDBJ databases">
        <authorList>
            <person name="Martin H S."/>
        </authorList>
    </citation>
    <scope>NUCLEOTIDE SEQUENCE</scope>
</reference>
<evidence type="ECO:0008006" key="5">
    <source>
        <dbReference type="Google" id="ProtNLM"/>
    </source>
</evidence>
<protein>
    <recommendedName>
        <fullName evidence="5">Armadillo repeat-containing protein gudu</fullName>
    </recommendedName>
</protein>
<name>A0A8J9VLG1_9NEOP</name>
<dbReference type="Pfam" id="PF00514">
    <property type="entry name" value="Arm"/>
    <property type="match status" value="1"/>
</dbReference>
<dbReference type="PANTHER" id="PTHR46241">
    <property type="entry name" value="ARMADILLO REPEAT-CONTAINING PROTEIN 4 ARMC4"/>
    <property type="match status" value="1"/>
</dbReference>
<dbReference type="SUPFAM" id="SSF48371">
    <property type="entry name" value="ARM repeat"/>
    <property type="match status" value="2"/>
</dbReference>
<feature type="compositionally biased region" description="Acidic residues" evidence="2">
    <location>
        <begin position="884"/>
        <end position="899"/>
    </location>
</feature>
<feature type="region of interest" description="Disordered" evidence="2">
    <location>
        <begin position="662"/>
        <end position="800"/>
    </location>
</feature>
<sequence>MAEGDNISTYSVDGGQDTVGLPRIVMVTEGSDTSASSASSTSSSEDNWADLIKSSEIPPEYWHIQKLVKYMKAGNQTATMVALSCLKDHDLTIEVNQRAIQEIGGLELLVNLLETRDLCCILGGLAVLKDITPNIEIRKKVTDLGAIPLLVGLLSDPARDVQILAAETIANLGRIRKSRKFCRKFGGIPKLIDLLDIKDRCLVTPREELNQDELQFLDIARAGAKALWSMSSSQRNREAMRKYGMIPLIARILKTIHLDVAVPAVGLLQMCANETSFQLAIQTEKMVDDLIKHLANEDKDLKTYCSLAMYKCASDAITRDMIREAGGLELLVEAAQDSTNRANKPLMAAVTGALWKCANSEASVKRLDHLGAVPILVSLLDDENDGVLTNVAGALAECAKYPPNRDKIRSSGGIPMLIHHLNNTHKPLLENVPLVLMECAKEQNCMMEIDELDGVRLIWSLLKNDSKKVQTNAALALSPCVQNATDSGEMVRSFVGALELTVDLLDSDDHNVLSAVCAAIATIARDHENLAVISDHGVVAKLSKLVSTTDDHLRANLGVAIAYCCDWAQNRQEFGKRGAITPLVNYMTSRDPNVHRATALALYHLSFYSINCVTMHAAGVVQFLLETIGSKDPILQEASAGCLCNIRKLALATEKIKLKHEMGNDESPKASVDRRSRSRLKSTRSRRRGDSSRSVRSHANHHHQTRSGRSPSRRSRSRMCVQSRSRADRRRHSRANYRTRSRSSHRSLSPTSHRSRSRPGHSRAVQRGHTETSQMQRQQQQRSPRQVLTPDSKSKELYNKNSVQPKIFKIGDLVSVAREIQSSGQSRKLVPKFQGPYRIASVLGNDRYEIVDTPLTRKGNRKFTSVVAVDKLKPWLSYNRPDEIESSNEDNIEDSNSDC</sequence>
<dbReference type="InterPro" id="IPR000225">
    <property type="entry name" value="Armadillo"/>
</dbReference>
<dbReference type="SMART" id="SM00185">
    <property type="entry name" value="ARM"/>
    <property type="match status" value="10"/>
</dbReference>
<feature type="compositionally biased region" description="Basic residues" evidence="2">
    <location>
        <begin position="695"/>
        <end position="717"/>
    </location>
</feature>
<dbReference type="InterPro" id="IPR016024">
    <property type="entry name" value="ARM-type_fold"/>
</dbReference>
<feature type="compositionally biased region" description="Low complexity" evidence="2">
    <location>
        <begin position="774"/>
        <end position="786"/>
    </location>
</feature>
<dbReference type="Gene3D" id="1.25.10.10">
    <property type="entry name" value="Leucine-rich Repeat Variant"/>
    <property type="match status" value="3"/>
</dbReference>
<organism evidence="3 4">
    <name type="scientific">Brenthis ino</name>
    <name type="common">lesser marbled fritillary</name>
    <dbReference type="NCBI Taxonomy" id="405034"/>
    <lineage>
        <taxon>Eukaryota</taxon>
        <taxon>Metazoa</taxon>
        <taxon>Ecdysozoa</taxon>
        <taxon>Arthropoda</taxon>
        <taxon>Hexapoda</taxon>
        <taxon>Insecta</taxon>
        <taxon>Pterygota</taxon>
        <taxon>Neoptera</taxon>
        <taxon>Endopterygota</taxon>
        <taxon>Lepidoptera</taxon>
        <taxon>Glossata</taxon>
        <taxon>Ditrysia</taxon>
        <taxon>Papilionoidea</taxon>
        <taxon>Nymphalidae</taxon>
        <taxon>Heliconiinae</taxon>
        <taxon>Argynnini</taxon>
        <taxon>Brenthis</taxon>
    </lineage>
</organism>
<proteinExistence type="predicted"/>
<dbReference type="AlphaFoldDB" id="A0A8J9VLG1"/>
<feature type="repeat" description="ARM" evidence="1">
    <location>
        <begin position="496"/>
        <end position="538"/>
    </location>
</feature>
<feature type="compositionally biased region" description="Basic residues" evidence="2">
    <location>
        <begin position="753"/>
        <end position="766"/>
    </location>
</feature>
<feature type="non-terminal residue" evidence="3">
    <location>
        <position position="899"/>
    </location>
</feature>
<dbReference type="Proteomes" id="UP000838878">
    <property type="component" value="Chromosome 3"/>
</dbReference>
<accession>A0A8J9VLG1</accession>
<feature type="repeat" description="ARM" evidence="1">
    <location>
        <begin position="371"/>
        <end position="413"/>
    </location>
</feature>
<dbReference type="PANTHER" id="PTHR46241:SF1">
    <property type="entry name" value="OUTER DYNEIN ARM-DOCKING COMPLEX SUBUNIT 2"/>
    <property type="match status" value="1"/>
</dbReference>
<dbReference type="PROSITE" id="PS50176">
    <property type="entry name" value="ARM_REPEAT"/>
    <property type="match status" value="3"/>
</dbReference>
<gene>
    <name evidence="3" type="ORF">BINO364_LOCUS7991</name>
</gene>